<dbReference type="SUPFAM" id="SSF160443">
    <property type="entry name" value="SMR domain-like"/>
    <property type="match status" value="1"/>
</dbReference>
<gene>
    <name evidence="3" type="ORF">BLTE_32420</name>
</gene>
<feature type="compositionally biased region" description="Pro residues" evidence="1">
    <location>
        <begin position="73"/>
        <end position="87"/>
    </location>
</feature>
<accession>A0A348G4S4</accession>
<dbReference type="InterPro" id="IPR002625">
    <property type="entry name" value="Smr_dom"/>
</dbReference>
<dbReference type="AlphaFoldDB" id="A0A348G4S4"/>
<dbReference type="InterPro" id="IPR036063">
    <property type="entry name" value="Smr_dom_sf"/>
</dbReference>
<evidence type="ECO:0000256" key="1">
    <source>
        <dbReference type="SAM" id="MobiDB-lite"/>
    </source>
</evidence>
<dbReference type="SMART" id="SM00463">
    <property type="entry name" value="SMR"/>
    <property type="match status" value="1"/>
</dbReference>
<feature type="domain" description="Smr" evidence="2">
    <location>
        <begin position="108"/>
        <end position="197"/>
    </location>
</feature>
<dbReference type="Proteomes" id="UP000266934">
    <property type="component" value="Chromosome"/>
</dbReference>
<feature type="region of interest" description="Disordered" evidence="1">
    <location>
        <begin position="29"/>
        <end position="88"/>
    </location>
</feature>
<sequence length="200" mass="22003">MSPRRPRGPLTDADRALWEHVIRDIKPLRGRKVRRRPVAEPEIASESSAEAPDAGQPAVRPAARPGRAVPKAAPSPEPARKPAPPLAPLERRTRLRLVRGVVEIDARIDLHGLTRREAHDRLARFLLQAQAHGARIVLVITGKGAPGAVSHFGHERGVLRREVPLWMGSAELRPLVVGFETAHVVHGGEGALYVRVRRRV</sequence>
<reference evidence="3 4" key="1">
    <citation type="submission" date="2018-08" db="EMBL/GenBank/DDBJ databases">
        <title>Complete genome sequencing of Blastochloris tepida GI.</title>
        <authorList>
            <person name="Tsukatani Y."/>
            <person name="Mori H."/>
        </authorList>
    </citation>
    <scope>NUCLEOTIDE SEQUENCE [LARGE SCALE GENOMIC DNA]</scope>
    <source>
        <strain evidence="3 4">GI</strain>
    </source>
</reference>
<dbReference type="EMBL" id="AP018907">
    <property type="protein sequence ID" value="BBF94557.1"/>
    <property type="molecule type" value="Genomic_DNA"/>
</dbReference>
<name>A0A348G4S4_9HYPH</name>
<dbReference type="OrthoDB" id="7165597at2"/>
<evidence type="ECO:0000313" key="3">
    <source>
        <dbReference type="EMBL" id="BBF94557.1"/>
    </source>
</evidence>
<evidence type="ECO:0000313" key="4">
    <source>
        <dbReference type="Proteomes" id="UP000266934"/>
    </source>
</evidence>
<dbReference type="KEGG" id="blag:BLTE_32420"/>
<dbReference type="PROSITE" id="PS50828">
    <property type="entry name" value="SMR"/>
    <property type="match status" value="1"/>
</dbReference>
<protein>
    <submittedName>
        <fullName evidence="3">DNA mismatch repair protein MutS</fullName>
    </submittedName>
</protein>
<feature type="compositionally biased region" description="Low complexity" evidence="1">
    <location>
        <begin position="40"/>
        <end position="72"/>
    </location>
</feature>
<proteinExistence type="predicted"/>
<dbReference type="PANTHER" id="PTHR35562:SF2">
    <property type="entry name" value="DNA ENDONUCLEASE SMRA-RELATED"/>
    <property type="match status" value="1"/>
</dbReference>
<dbReference type="Pfam" id="PF01713">
    <property type="entry name" value="Smr"/>
    <property type="match status" value="1"/>
</dbReference>
<evidence type="ECO:0000259" key="2">
    <source>
        <dbReference type="PROSITE" id="PS50828"/>
    </source>
</evidence>
<dbReference type="RefSeq" id="WP_126401638.1">
    <property type="nucleotide sequence ID" value="NZ_AP018907.1"/>
</dbReference>
<organism evidence="3 4">
    <name type="scientific">Blastochloris tepida</name>
    <dbReference type="NCBI Taxonomy" id="2233851"/>
    <lineage>
        <taxon>Bacteria</taxon>
        <taxon>Pseudomonadati</taxon>
        <taxon>Pseudomonadota</taxon>
        <taxon>Alphaproteobacteria</taxon>
        <taxon>Hyphomicrobiales</taxon>
        <taxon>Blastochloridaceae</taxon>
        <taxon>Blastochloris</taxon>
    </lineage>
</organism>
<dbReference type="Gene3D" id="3.30.1370.110">
    <property type="match status" value="1"/>
</dbReference>
<keyword evidence="4" id="KW-1185">Reference proteome</keyword>
<dbReference type="PANTHER" id="PTHR35562">
    <property type="entry name" value="DNA ENDONUCLEASE SMRA-RELATED"/>
    <property type="match status" value="1"/>
</dbReference>